<keyword evidence="3" id="KW-1185">Reference proteome</keyword>
<dbReference type="EMBL" id="SZYD01000009">
    <property type="protein sequence ID" value="KAD5317094.1"/>
    <property type="molecule type" value="Genomic_DNA"/>
</dbReference>
<feature type="region of interest" description="Disordered" evidence="1">
    <location>
        <begin position="51"/>
        <end position="86"/>
    </location>
</feature>
<protein>
    <submittedName>
        <fullName evidence="2">Uncharacterized protein</fullName>
    </submittedName>
</protein>
<accession>A0A5N6NR97</accession>
<organism evidence="2 3">
    <name type="scientific">Mikania micrantha</name>
    <name type="common">bitter vine</name>
    <dbReference type="NCBI Taxonomy" id="192012"/>
    <lineage>
        <taxon>Eukaryota</taxon>
        <taxon>Viridiplantae</taxon>
        <taxon>Streptophyta</taxon>
        <taxon>Embryophyta</taxon>
        <taxon>Tracheophyta</taxon>
        <taxon>Spermatophyta</taxon>
        <taxon>Magnoliopsida</taxon>
        <taxon>eudicotyledons</taxon>
        <taxon>Gunneridae</taxon>
        <taxon>Pentapetalae</taxon>
        <taxon>asterids</taxon>
        <taxon>campanulids</taxon>
        <taxon>Asterales</taxon>
        <taxon>Asteraceae</taxon>
        <taxon>Asteroideae</taxon>
        <taxon>Heliantheae alliance</taxon>
        <taxon>Eupatorieae</taxon>
        <taxon>Mikania</taxon>
    </lineage>
</organism>
<dbReference type="AlphaFoldDB" id="A0A5N6NR97"/>
<evidence type="ECO:0000313" key="2">
    <source>
        <dbReference type="EMBL" id="KAD5317094.1"/>
    </source>
</evidence>
<comment type="caution">
    <text evidence="2">The sequence shown here is derived from an EMBL/GenBank/DDBJ whole genome shotgun (WGS) entry which is preliminary data.</text>
</comment>
<reference evidence="2 3" key="1">
    <citation type="submission" date="2019-05" db="EMBL/GenBank/DDBJ databases">
        <title>Mikania micrantha, genome provides insights into the molecular mechanism of rapid growth.</title>
        <authorList>
            <person name="Liu B."/>
        </authorList>
    </citation>
    <scope>NUCLEOTIDE SEQUENCE [LARGE SCALE GENOMIC DNA]</scope>
    <source>
        <strain evidence="2">NLD-2019</strain>
        <tissue evidence="2">Leaf</tissue>
    </source>
</reference>
<sequence>MPQIAKEKGKRQRAENEGAVVVNRSGWCIRVNDLCGGGGAVVIGFPTGRGKRARARNSEAEEEEEKSLRRGEKRGEKKGDRSAGKGRVTRPAVMRWVFVFLNDEEMMMMCFCKGDDSSFLALETTNTCSLPIDIFHDRIEARHLQSKEFLFTHIQLNRH</sequence>
<evidence type="ECO:0000313" key="3">
    <source>
        <dbReference type="Proteomes" id="UP000326396"/>
    </source>
</evidence>
<name>A0A5N6NR97_9ASTR</name>
<evidence type="ECO:0000256" key="1">
    <source>
        <dbReference type="SAM" id="MobiDB-lite"/>
    </source>
</evidence>
<dbReference type="Proteomes" id="UP000326396">
    <property type="component" value="Linkage Group LG17"/>
</dbReference>
<proteinExistence type="predicted"/>
<gene>
    <name evidence="2" type="ORF">E3N88_17040</name>
</gene>
<feature type="compositionally biased region" description="Basic and acidic residues" evidence="1">
    <location>
        <begin position="66"/>
        <end position="83"/>
    </location>
</feature>